<reference evidence="8 9" key="1">
    <citation type="submission" date="2019-08" db="EMBL/GenBank/DDBJ databases">
        <title>Prosopis cineraria nodule microbiome.</title>
        <authorList>
            <person name="Ali R."/>
            <person name="Chaluvadi S.R."/>
            <person name="Wang X."/>
        </authorList>
    </citation>
    <scope>NUCLEOTIDE SEQUENCE [LARGE SCALE GENOMIC DNA]</scope>
    <source>
        <strain evidence="8 9">BG7</strain>
        <plasmid evidence="8 9">unnamed</plasmid>
    </source>
</reference>
<dbReference type="RefSeq" id="WP_153273285.1">
    <property type="nucleotide sequence ID" value="NZ_CP043499.1"/>
</dbReference>
<dbReference type="InterPro" id="IPR027417">
    <property type="entry name" value="P-loop_NTPase"/>
</dbReference>
<dbReference type="InterPro" id="IPR012340">
    <property type="entry name" value="NA-bd_OB-fold"/>
</dbReference>
<dbReference type="InterPro" id="IPR015855">
    <property type="entry name" value="ABC_transpr_MalK-like"/>
</dbReference>
<keyword evidence="5" id="KW-0547">Nucleotide-binding</keyword>
<keyword evidence="4" id="KW-0997">Cell inner membrane</keyword>
<evidence type="ECO:0000256" key="1">
    <source>
        <dbReference type="ARBA" id="ARBA00004417"/>
    </source>
</evidence>
<feature type="domain" description="ABC transporter" evidence="7">
    <location>
        <begin position="4"/>
        <end position="234"/>
    </location>
</feature>
<evidence type="ECO:0000256" key="5">
    <source>
        <dbReference type="ARBA" id="ARBA00022741"/>
    </source>
</evidence>
<dbReference type="NCBIfam" id="NF008653">
    <property type="entry name" value="PRK11650.1"/>
    <property type="match status" value="1"/>
</dbReference>
<dbReference type="FunFam" id="3.40.50.300:FF:000042">
    <property type="entry name" value="Maltose/maltodextrin ABC transporter, ATP-binding protein"/>
    <property type="match status" value="1"/>
</dbReference>
<dbReference type="PANTHER" id="PTHR43875:SF3">
    <property type="entry name" value="MALTOSE_MALTODEXTRIN IMPORT ATP-BINDING PROTEIN MALK"/>
    <property type="match status" value="1"/>
</dbReference>
<comment type="subcellular location">
    <subcellularLocation>
        <location evidence="1">Cell inner membrane</location>
        <topology evidence="1">Peripheral membrane protein</topology>
    </subcellularLocation>
</comment>
<proteinExistence type="inferred from homology"/>
<keyword evidence="9" id="KW-1185">Reference proteome</keyword>
<dbReference type="GO" id="GO:0005524">
    <property type="term" value="F:ATP binding"/>
    <property type="evidence" value="ECO:0007669"/>
    <property type="project" value="UniProtKB-KW"/>
</dbReference>
<dbReference type="Pfam" id="PF08402">
    <property type="entry name" value="TOBE_2"/>
    <property type="match status" value="1"/>
</dbReference>
<dbReference type="PROSITE" id="PS00211">
    <property type="entry name" value="ABC_TRANSPORTER_1"/>
    <property type="match status" value="1"/>
</dbReference>
<comment type="similarity">
    <text evidence="2">Belongs to the ABC transporter superfamily.</text>
</comment>
<sequence length="371" mass="39798">MASVSLESVSKNYGTHTVIQGVDLQINDGEFVVFVGPSGCGKSTLLRIVAGLVAASKGVVTIGGEDVTDVPASKRGVAFVFQSYALYPHMSVARNIGFALETLGVAKDAINQKVSAVARMLKVDHLMERRPRELSGGQRQRVAIGRALVRQPEIFLFDEPLSNLDSDLRMEMRMEIAKLHDDLKTTMIYVTHDQSEAMTLADRIVVLNHGRIEQVGTPQQLYHTPDNRFVAGFIGSPRMNFLAVSAQTGANAGAIVGPGNLSLSLVAQNPSGPIAEIGVRPEALRLVAEADGRLACTLERVEDLGHEHFGYCRITDETVWVVRLPTAPSPDKIGTRVGLDFADSAIFAFAAAGKRVLLSSASAGIGQGREP</sequence>
<dbReference type="InterPro" id="IPR003439">
    <property type="entry name" value="ABC_transporter-like_ATP-bd"/>
</dbReference>
<name>A0A5Q0CBQ4_9HYPH</name>
<evidence type="ECO:0000313" key="9">
    <source>
        <dbReference type="Proteomes" id="UP000326881"/>
    </source>
</evidence>
<dbReference type="InterPro" id="IPR013611">
    <property type="entry name" value="Transp-assoc_OB_typ2"/>
</dbReference>
<dbReference type="EMBL" id="CP043499">
    <property type="protein sequence ID" value="QFY63318.1"/>
    <property type="molecule type" value="Genomic_DNA"/>
</dbReference>
<keyword evidence="6 8" id="KW-0067">ATP-binding</keyword>
<dbReference type="GO" id="GO:0015423">
    <property type="term" value="F:ABC-type maltose transporter activity"/>
    <property type="evidence" value="ECO:0007669"/>
    <property type="project" value="TreeGrafter"/>
</dbReference>
<dbReference type="PROSITE" id="PS50893">
    <property type="entry name" value="ABC_TRANSPORTER_2"/>
    <property type="match status" value="1"/>
</dbReference>
<dbReference type="Pfam" id="PF00005">
    <property type="entry name" value="ABC_tran"/>
    <property type="match status" value="1"/>
</dbReference>
<dbReference type="Gene3D" id="2.40.50.140">
    <property type="entry name" value="Nucleic acid-binding proteins"/>
    <property type="match status" value="1"/>
</dbReference>
<dbReference type="KEGG" id="rgr:FZ934_23840"/>
<evidence type="ECO:0000256" key="4">
    <source>
        <dbReference type="ARBA" id="ARBA00022519"/>
    </source>
</evidence>
<evidence type="ECO:0000256" key="3">
    <source>
        <dbReference type="ARBA" id="ARBA00022448"/>
    </source>
</evidence>
<dbReference type="GO" id="GO:0055052">
    <property type="term" value="C:ATP-binding cassette (ABC) transporter complex, substrate-binding subunit-containing"/>
    <property type="evidence" value="ECO:0007669"/>
    <property type="project" value="TreeGrafter"/>
</dbReference>
<dbReference type="InterPro" id="IPR017871">
    <property type="entry name" value="ABC_transporter-like_CS"/>
</dbReference>
<dbReference type="InterPro" id="IPR003593">
    <property type="entry name" value="AAA+_ATPase"/>
</dbReference>
<keyword evidence="8" id="KW-0614">Plasmid</keyword>
<dbReference type="CDD" id="cd03301">
    <property type="entry name" value="ABC_MalK_N"/>
    <property type="match status" value="1"/>
</dbReference>
<dbReference type="OrthoDB" id="8280155at2"/>
<keyword evidence="4" id="KW-1003">Cell membrane</keyword>
<geneLocation type="plasmid" evidence="8 9">
    <name>unnamed</name>
</geneLocation>
<evidence type="ECO:0000313" key="8">
    <source>
        <dbReference type="EMBL" id="QFY63318.1"/>
    </source>
</evidence>
<keyword evidence="4" id="KW-0472">Membrane</keyword>
<keyword evidence="3" id="KW-0813">Transport</keyword>
<evidence type="ECO:0000256" key="2">
    <source>
        <dbReference type="ARBA" id="ARBA00005417"/>
    </source>
</evidence>
<dbReference type="Gene3D" id="2.40.50.100">
    <property type="match status" value="1"/>
</dbReference>
<dbReference type="SUPFAM" id="SSF52540">
    <property type="entry name" value="P-loop containing nucleoside triphosphate hydrolases"/>
    <property type="match status" value="1"/>
</dbReference>
<dbReference type="SUPFAM" id="SSF50331">
    <property type="entry name" value="MOP-like"/>
    <property type="match status" value="1"/>
</dbReference>
<dbReference type="InterPro" id="IPR047641">
    <property type="entry name" value="ABC_transpr_MalK/UgpC-like"/>
</dbReference>
<dbReference type="GO" id="GO:1990060">
    <property type="term" value="C:maltose transport complex"/>
    <property type="evidence" value="ECO:0007669"/>
    <property type="project" value="TreeGrafter"/>
</dbReference>
<accession>A0A5Q0CBQ4</accession>
<dbReference type="SMART" id="SM00382">
    <property type="entry name" value="AAA"/>
    <property type="match status" value="1"/>
</dbReference>
<gene>
    <name evidence="8" type="ORF">FZ934_23840</name>
</gene>
<dbReference type="PANTHER" id="PTHR43875">
    <property type="entry name" value="MALTODEXTRIN IMPORT ATP-BINDING PROTEIN MSMX"/>
    <property type="match status" value="1"/>
</dbReference>
<dbReference type="Gene3D" id="3.40.50.300">
    <property type="entry name" value="P-loop containing nucleotide triphosphate hydrolases"/>
    <property type="match status" value="1"/>
</dbReference>
<dbReference type="InterPro" id="IPR008995">
    <property type="entry name" value="Mo/tungstate-bd_C_term_dom"/>
</dbReference>
<evidence type="ECO:0000259" key="7">
    <source>
        <dbReference type="PROSITE" id="PS50893"/>
    </source>
</evidence>
<dbReference type="AlphaFoldDB" id="A0A5Q0CBQ4"/>
<protein>
    <submittedName>
        <fullName evidence="8">ABC transporter ATP-binding protein</fullName>
    </submittedName>
</protein>
<organism evidence="8 9">
    <name type="scientific">Rhizobium grahamii</name>
    <dbReference type="NCBI Taxonomy" id="1120045"/>
    <lineage>
        <taxon>Bacteria</taxon>
        <taxon>Pseudomonadati</taxon>
        <taxon>Pseudomonadota</taxon>
        <taxon>Alphaproteobacteria</taxon>
        <taxon>Hyphomicrobiales</taxon>
        <taxon>Rhizobiaceae</taxon>
        <taxon>Rhizobium/Agrobacterium group</taxon>
        <taxon>Rhizobium</taxon>
    </lineage>
</organism>
<dbReference type="Proteomes" id="UP000326881">
    <property type="component" value="Plasmid unnamed"/>
</dbReference>
<dbReference type="GO" id="GO:0016887">
    <property type="term" value="F:ATP hydrolysis activity"/>
    <property type="evidence" value="ECO:0007669"/>
    <property type="project" value="InterPro"/>
</dbReference>
<evidence type="ECO:0000256" key="6">
    <source>
        <dbReference type="ARBA" id="ARBA00022840"/>
    </source>
</evidence>